<accession>A0A1Y1QDY9</accession>
<dbReference type="Pfam" id="PF12476">
    <property type="entry name" value="DUF3696"/>
    <property type="match status" value="1"/>
</dbReference>
<dbReference type="InterPro" id="IPR051396">
    <property type="entry name" value="Bact_Antivir_Def_Nuclease"/>
</dbReference>
<feature type="domain" description="Endonuclease GajA/Old nuclease/RecF-like AAA" evidence="2">
    <location>
        <begin position="1"/>
        <end position="139"/>
    </location>
</feature>
<dbReference type="PIRSF" id="PIRSF034888">
    <property type="entry name" value="P-loop_UCP034888"/>
    <property type="match status" value="1"/>
</dbReference>
<gene>
    <name evidence="3" type="ORF">BWK73_39285</name>
</gene>
<dbReference type="PANTHER" id="PTHR43581">
    <property type="entry name" value="ATP/GTP PHOSPHATASE"/>
    <property type="match status" value="1"/>
</dbReference>
<dbReference type="SUPFAM" id="SSF52540">
    <property type="entry name" value="P-loop containing nucleoside triphosphate hydrolases"/>
    <property type="match status" value="1"/>
</dbReference>
<dbReference type="InterPro" id="IPR027417">
    <property type="entry name" value="P-loop_NTPase"/>
</dbReference>
<protein>
    <recommendedName>
        <fullName evidence="5">DUF3696 domain-containing protein</fullName>
    </recommendedName>
</protein>
<dbReference type="Pfam" id="PF13175">
    <property type="entry name" value="AAA_15"/>
    <property type="match status" value="2"/>
</dbReference>
<dbReference type="AlphaFoldDB" id="A0A1Y1QDY9"/>
<evidence type="ECO:0000313" key="3">
    <source>
        <dbReference type="EMBL" id="OQX03513.1"/>
    </source>
</evidence>
<evidence type="ECO:0000313" key="4">
    <source>
        <dbReference type="Proteomes" id="UP000192491"/>
    </source>
</evidence>
<dbReference type="InterPro" id="IPR022532">
    <property type="entry name" value="DUF3696"/>
</dbReference>
<dbReference type="InterPro" id="IPR014592">
    <property type="entry name" value="P-loop_UCP034888"/>
</dbReference>
<feature type="domain" description="Endonuclease GajA/Old nuclease/RecF-like AAA" evidence="2">
    <location>
        <begin position="259"/>
        <end position="388"/>
    </location>
</feature>
<dbReference type="Gene3D" id="3.40.50.300">
    <property type="entry name" value="P-loop containing nucleotide triphosphate hydrolases"/>
    <property type="match status" value="1"/>
</dbReference>
<organism evidence="3 4">
    <name type="scientific">Thiothrix lacustris</name>
    <dbReference type="NCBI Taxonomy" id="525917"/>
    <lineage>
        <taxon>Bacteria</taxon>
        <taxon>Pseudomonadati</taxon>
        <taxon>Pseudomonadota</taxon>
        <taxon>Gammaproteobacteria</taxon>
        <taxon>Thiotrichales</taxon>
        <taxon>Thiotrichaceae</taxon>
        <taxon>Thiothrix</taxon>
    </lineage>
</organism>
<reference evidence="3 4" key="1">
    <citation type="submission" date="2017-01" db="EMBL/GenBank/DDBJ databases">
        <title>Novel large sulfur bacteria in the metagenomes of groundwater-fed chemosynthetic microbial mats in the Lake Huron basin.</title>
        <authorList>
            <person name="Sharrar A.M."/>
            <person name="Flood B.E."/>
            <person name="Bailey J.V."/>
            <person name="Jones D.S."/>
            <person name="Biddanda B."/>
            <person name="Ruberg S.A."/>
            <person name="Marcus D.N."/>
            <person name="Dick G.J."/>
        </authorList>
    </citation>
    <scope>NUCLEOTIDE SEQUENCE [LARGE SCALE GENOMIC DNA]</scope>
    <source>
        <strain evidence="3">A8</strain>
    </source>
</reference>
<dbReference type="InterPro" id="IPR041685">
    <property type="entry name" value="AAA_GajA/Old/RecF-like"/>
</dbReference>
<evidence type="ECO:0000259" key="1">
    <source>
        <dbReference type="Pfam" id="PF12476"/>
    </source>
</evidence>
<dbReference type="Proteomes" id="UP000192491">
    <property type="component" value="Unassembled WGS sequence"/>
</dbReference>
<dbReference type="PANTHER" id="PTHR43581:SF2">
    <property type="entry name" value="EXCINUCLEASE ATPASE SUBUNIT"/>
    <property type="match status" value="1"/>
</dbReference>
<feature type="domain" description="DUF3696" evidence="1">
    <location>
        <begin position="401"/>
        <end position="447"/>
    </location>
</feature>
<sequence>MLTHLRIKNFKAWEDSGSIKLAPLTVMFGTNSAGKSSIGHLLLALKQTVDSVDRRKALHLGDSNSLIDLGTYEECVHQHDTNKKIGFELAWKQLPDFQDKEGDLLQINVNFEYVSPQSRVYSLSYIKTPSDEARDIETINYVRKNDAEFTLTATGYSPVRTHGGSKRKLLEPEKFFHITEKTRACYQNLDFLSDFALETKEIFDSLYYLGPLRDSPKRIYPWAGDAPEDVGQKGEYTIAALLAAATKKRILHHPYHKYEKQISKDKKTFEFQQLIARWMKQLNLIDEFLVEPIAEGRKEHEVLIRTNSAGSKVKITDVGFGISQVLPALVQAFYTPRHSTVLMEQPEIHLHPQVQAELADVFIEAVQIHEKQNPRDVQFIIESHSEHFLTRLQRRVAEGKIRHEDVAIYFVDNKAGKAVIESLKLNEYGEIENWPENFFGDEMGDLVARTQAAIKRRQQHQGKDV</sequence>
<dbReference type="GO" id="GO:0005524">
    <property type="term" value="F:ATP binding"/>
    <property type="evidence" value="ECO:0007669"/>
    <property type="project" value="InterPro"/>
</dbReference>
<name>A0A1Y1QDY9_9GAMM</name>
<proteinExistence type="predicted"/>
<comment type="caution">
    <text evidence="3">The sequence shown here is derived from an EMBL/GenBank/DDBJ whole genome shotgun (WGS) entry which is preliminary data.</text>
</comment>
<dbReference type="EMBL" id="MTEJ01000401">
    <property type="protein sequence ID" value="OQX03513.1"/>
    <property type="molecule type" value="Genomic_DNA"/>
</dbReference>
<evidence type="ECO:0000259" key="2">
    <source>
        <dbReference type="Pfam" id="PF13175"/>
    </source>
</evidence>
<dbReference type="GO" id="GO:0016887">
    <property type="term" value="F:ATP hydrolysis activity"/>
    <property type="evidence" value="ECO:0007669"/>
    <property type="project" value="InterPro"/>
</dbReference>
<evidence type="ECO:0008006" key="5">
    <source>
        <dbReference type="Google" id="ProtNLM"/>
    </source>
</evidence>